<dbReference type="Pfam" id="PF13432">
    <property type="entry name" value="TPR_16"/>
    <property type="match status" value="1"/>
</dbReference>
<evidence type="ECO:0000256" key="2">
    <source>
        <dbReference type="SAM" id="SignalP"/>
    </source>
</evidence>
<sequence length="481" mass="54449">MNQKIKKQIQTLGLALVLGTSAASAQTLAQARTWYNQGDYAQAKPVMERYYKSQPSNGNYSLWYGVCCLETGDAEKAVKPLETAVKRRVTSGQLHLARAYDAVYRFEDAAEVCDDYLADLKRLRRSTDVAEQLAARIRSHQLMLKGVERVCVIDSFVVDRRTFLQAYKIGPESGTLSLYADYFKDNGHTGGTVYETELGNKLYYSELQPDSTLAILSRSKLSDGWSKGTLLPGSVNEGVNADYPFMMADGVTLYYAADGPESMGGTDIFVTRYNTNTDTYLVPENVGMPFNSPYNDYMYAVDEYNNLGWFASDRYQPADKVCIYVFLPNATKQVYDYESMDKDLLLRLAALKDIRLTWTDSTLVDEARRRLATVLAGEPQVKKEKRDFEFLINDETTYYLLSDFRSPQAKTLFGKYRQLEQSFAQQSEKLEKGRRKYAEASAEEKKQLAPAILDLEQRILTLRKEVNEAAKAVRRAEAGVQ</sequence>
<feature type="chain" id="PRO_5037919385" evidence="2">
    <location>
        <begin position="26"/>
        <end position="481"/>
    </location>
</feature>
<evidence type="ECO:0000313" key="3">
    <source>
        <dbReference type="EMBL" id="HJF92592.1"/>
    </source>
</evidence>
<proteinExistence type="predicted"/>
<reference evidence="3" key="2">
    <citation type="submission" date="2021-09" db="EMBL/GenBank/DDBJ databases">
        <authorList>
            <person name="Gilroy R."/>
        </authorList>
    </citation>
    <scope>NUCLEOTIDE SEQUENCE</scope>
    <source>
        <strain evidence="3">CHK55-1828</strain>
    </source>
</reference>
<accession>A0A921LEG5</accession>
<feature type="signal peptide" evidence="2">
    <location>
        <begin position="1"/>
        <end position="25"/>
    </location>
</feature>
<reference evidence="3" key="1">
    <citation type="journal article" date="2021" name="PeerJ">
        <title>Extensive microbial diversity within the chicken gut microbiome revealed by metagenomics and culture.</title>
        <authorList>
            <person name="Gilroy R."/>
            <person name="Ravi A."/>
            <person name="Getino M."/>
            <person name="Pursley I."/>
            <person name="Horton D.L."/>
            <person name="Alikhan N.F."/>
            <person name="Baker D."/>
            <person name="Gharbi K."/>
            <person name="Hall N."/>
            <person name="Watson M."/>
            <person name="Adriaenssens E.M."/>
            <person name="Foster-Nyarko E."/>
            <person name="Jarju S."/>
            <person name="Secka A."/>
            <person name="Antonio M."/>
            <person name="Oren A."/>
            <person name="Chaudhuri R.R."/>
            <person name="La Ragione R."/>
            <person name="Hildebrand F."/>
            <person name="Pallen M.J."/>
        </authorList>
    </citation>
    <scope>NUCLEOTIDE SEQUENCE</scope>
    <source>
        <strain evidence="3">CHK55-1828</strain>
    </source>
</reference>
<dbReference type="RefSeq" id="WP_276828311.1">
    <property type="nucleotide sequence ID" value="NZ_DYVX01000077.1"/>
</dbReference>
<protein>
    <submittedName>
        <fullName evidence="3">Tetratricopeptide repeat protein</fullName>
    </submittedName>
</protein>
<comment type="caution">
    <text evidence="3">The sequence shown here is derived from an EMBL/GenBank/DDBJ whole genome shotgun (WGS) entry which is preliminary data.</text>
</comment>
<organism evidence="3 4">
    <name type="scientific">Mediterranea massiliensis</name>
    <dbReference type="NCBI Taxonomy" id="1841865"/>
    <lineage>
        <taxon>Bacteria</taxon>
        <taxon>Pseudomonadati</taxon>
        <taxon>Bacteroidota</taxon>
        <taxon>Bacteroidia</taxon>
        <taxon>Bacteroidales</taxon>
        <taxon>Bacteroidaceae</taxon>
        <taxon>Mediterranea</taxon>
    </lineage>
</organism>
<name>A0A921LEG5_9BACT</name>
<keyword evidence="1" id="KW-0175">Coiled coil</keyword>
<gene>
    <name evidence="3" type="ORF">K8W02_09455</name>
</gene>
<evidence type="ECO:0000313" key="4">
    <source>
        <dbReference type="Proteomes" id="UP000717835"/>
    </source>
</evidence>
<keyword evidence="2" id="KW-0732">Signal</keyword>
<dbReference type="Gene3D" id="1.25.40.10">
    <property type="entry name" value="Tetratricopeptide repeat domain"/>
    <property type="match status" value="1"/>
</dbReference>
<dbReference type="InterPro" id="IPR011990">
    <property type="entry name" value="TPR-like_helical_dom_sf"/>
</dbReference>
<dbReference type="Proteomes" id="UP000717835">
    <property type="component" value="Unassembled WGS sequence"/>
</dbReference>
<dbReference type="SUPFAM" id="SSF48452">
    <property type="entry name" value="TPR-like"/>
    <property type="match status" value="1"/>
</dbReference>
<dbReference type="AlphaFoldDB" id="A0A921LEG5"/>
<dbReference type="EMBL" id="DYVX01000077">
    <property type="protein sequence ID" value="HJF92592.1"/>
    <property type="molecule type" value="Genomic_DNA"/>
</dbReference>
<feature type="coiled-coil region" evidence="1">
    <location>
        <begin position="416"/>
        <end position="472"/>
    </location>
</feature>
<evidence type="ECO:0000256" key="1">
    <source>
        <dbReference type="SAM" id="Coils"/>
    </source>
</evidence>